<dbReference type="PANTHER" id="PTHR33677:SF4">
    <property type="entry name" value="COPPER-SENSING TRANSCRIPTIONAL REPRESSOR CSOR"/>
    <property type="match status" value="1"/>
</dbReference>
<organism evidence="7 8">
    <name type="scientific">Caproicibacterium amylolyticum</name>
    <dbReference type="NCBI Taxonomy" id="2766537"/>
    <lineage>
        <taxon>Bacteria</taxon>
        <taxon>Bacillati</taxon>
        <taxon>Bacillota</taxon>
        <taxon>Clostridia</taxon>
        <taxon>Eubacteriales</taxon>
        <taxon>Oscillospiraceae</taxon>
        <taxon>Caproicibacterium</taxon>
    </lineage>
</organism>
<dbReference type="CDD" id="cd10159">
    <property type="entry name" value="CsoR-like_DUF156_2"/>
    <property type="match status" value="1"/>
</dbReference>
<keyword evidence="3" id="KW-0963">Cytoplasm</keyword>
<dbReference type="GO" id="GO:0046872">
    <property type="term" value="F:metal ion binding"/>
    <property type="evidence" value="ECO:0007669"/>
    <property type="project" value="UniProtKB-KW"/>
</dbReference>
<dbReference type="Pfam" id="PF02583">
    <property type="entry name" value="Trns_repr_metal"/>
    <property type="match status" value="1"/>
</dbReference>
<evidence type="ECO:0000256" key="5">
    <source>
        <dbReference type="ARBA" id="ARBA00039938"/>
    </source>
</evidence>
<dbReference type="KEGG" id="caml:H6X83_12720"/>
<evidence type="ECO:0000256" key="3">
    <source>
        <dbReference type="ARBA" id="ARBA00022490"/>
    </source>
</evidence>
<comment type="subcellular location">
    <subcellularLocation>
        <location evidence="1">Cytoplasm</location>
    </subcellularLocation>
</comment>
<protein>
    <recommendedName>
        <fullName evidence="5">Copper-sensing transcriptional repressor CsoR</fullName>
    </recommendedName>
    <alternativeName>
        <fullName evidence="6">Copper-sensitive operon repressor</fullName>
    </alternativeName>
</protein>
<dbReference type="Gene3D" id="1.20.58.1000">
    <property type="entry name" value="Metal-sensitive repressor, helix protomer"/>
    <property type="match status" value="1"/>
</dbReference>
<keyword evidence="4" id="KW-0479">Metal-binding</keyword>
<dbReference type="EMBL" id="CP060696">
    <property type="protein sequence ID" value="QNO17768.1"/>
    <property type="molecule type" value="Genomic_DNA"/>
</dbReference>
<dbReference type="InterPro" id="IPR038390">
    <property type="entry name" value="Metal_Tscrpt_repr_sf"/>
</dbReference>
<evidence type="ECO:0000313" key="8">
    <source>
        <dbReference type="Proteomes" id="UP000516046"/>
    </source>
</evidence>
<reference evidence="7 8" key="1">
    <citation type="submission" date="2020-08" db="EMBL/GenBank/DDBJ databases">
        <authorList>
            <person name="Ren C."/>
            <person name="Gu Y."/>
            <person name="Xu Y."/>
        </authorList>
    </citation>
    <scope>NUCLEOTIDE SEQUENCE [LARGE SCALE GENOMIC DNA]</scope>
    <source>
        <strain evidence="7 8">LBM18003</strain>
    </source>
</reference>
<dbReference type="GO" id="GO:0003677">
    <property type="term" value="F:DNA binding"/>
    <property type="evidence" value="ECO:0007669"/>
    <property type="project" value="InterPro"/>
</dbReference>
<proteinExistence type="predicted"/>
<evidence type="ECO:0000313" key="7">
    <source>
        <dbReference type="EMBL" id="QNO17768.1"/>
    </source>
</evidence>
<keyword evidence="8" id="KW-1185">Reference proteome</keyword>
<dbReference type="RefSeq" id="WP_212506831.1">
    <property type="nucleotide sequence ID" value="NZ_CP060696.1"/>
</dbReference>
<gene>
    <name evidence="7" type="ORF">H6X83_12720</name>
</gene>
<comment type="subunit">
    <text evidence="2">Homodimer.</text>
</comment>
<sequence length="87" mass="9667">MKADKATVQRLLKTAIGQLNGVMKMVDDDRYCIDISNQLQAATAILQKANREILHAHMRCCVTEAVESGNPDEKIDELLDLLDRAGK</sequence>
<accession>A0A7G9WGF6</accession>
<dbReference type="GO" id="GO:0005737">
    <property type="term" value="C:cytoplasm"/>
    <property type="evidence" value="ECO:0007669"/>
    <property type="project" value="UniProtKB-SubCell"/>
</dbReference>
<dbReference type="GO" id="GO:0045892">
    <property type="term" value="P:negative regulation of DNA-templated transcription"/>
    <property type="evidence" value="ECO:0007669"/>
    <property type="project" value="UniProtKB-ARBA"/>
</dbReference>
<dbReference type="Proteomes" id="UP000516046">
    <property type="component" value="Chromosome"/>
</dbReference>
<dbReference type="AlphaFoldDB" id="A0A7G9WGF6"/>
<evidence type="ECO:0000256" key="2">
    <source>
        <dbReference type="ARBA" id="ARBA00011738"/>
    </source>
</evidence>
<evidence type="ECO:0000256" key="1">
    <source>
        <dbReference type="ARBA" id="ARBA00004496"/>
    </source>
</evidence>
<dbReference type="InterPro" id="IPR003735">
    <property type="entry name" value="Metal_Tscrpt_repr"/>
</dbReference>
<dbReference type="PANTHER" id="PTHR33677">
    <property type="entry name" value="TRANSCRIPTIONAL REPRESSOR FRMR-RELATED"/>
    <property type="match status" value="1"/>
</dbReference>
<evidence type="ECO:0000256" key="4">
    <source>
        <dbReference type="ARBA" id="ARBA00022723"/>
    </source>
</evidence>
<name>A0A7G9WGF6_9FIRM</name>
<evidence type="ECO:0000256" key="6">
    <source>
        <dbReference type="ARBA" id="ARBA00041544"/>
    </source>
</evidence>